<accession>A0AB40CZY9</accession>
<keyword evidence="1" id="KW-1185">Reference proteome</keyword>
<gene>
    <name evidence="2" type="primary">LOC120282812</name>
</gene>
<organism evidence="1 2">
    <name type="scientific">Dioscorea cayennensis subsp. rotundata</name>
    <name type="common">White Guinea yam</name>
    <name type="synonym">Dioscorea rotundata</name>
    <dbReference type="NCBI Taxonomy" id="55577"/>
    <lineage>
        <taxon>Eukaryota</taxon>
        <taxon>Viridiplantae</taxon>
        <taxon>Streptophyta</taxon>
        <taxon>Embryophyta</taxon>
        <taxon>Tracheophyta</taxon>
        <taxon>Spermatophyta</taxon>
        <taxon>Magnoliopsida</taxon>
        <taxon>Liliopsida</taxon>
        <taxon>Dioscoreales</taxon>
        <taxon>Dioscoreaceae</taxon>
        <taxon>Dioscorea</taxon>
    </lineage>
</organism>
<dbReference type="RefSeq" id="XP_039145590.1">
    <property type="nucleotide sequence ID" value="XM_039289656.1"/>
</dbReference>
<sequence length="173" mass="19155">MKKKMRKSCLDLITSIVPSLIELVGKVPTPSPDNQLKGTISSNRGILVRLVLRSRWNPLATPSLTESSSSLLFLPISLSISRSLGQSSSSLFSLSLSLKTSSSANLIAIERWNPDRWISSLITSLCWRPSCRSLVESSSQILMVLDCNCRKVFEVGLLPERSYQVEESKLGSW</sequence>
<dbReference type="GeneID" id="120282812"/>
<evidence type="ECO:0000313" key="1">
    <source>
        <dbReference type="Proteomes" id="UP001515500"/>
    </source>
</evidence>
<proteinExistence type="predicted"/>
<evidence type="ECO:0000313" key="2">
    <source>
        <dbReference type="RefSeq" id="XP_039145590.1"/>
    </source>
</evidence>
<protein>
    <submittedName>
        <fullName evidence="2">Uncharacterized protein LOC120282812</fullName>
    </submittedName>
</protein>
<dbReference type="AlphaFoldDB" id="A0AB40CZY9"/>
<name>A0AB40CZY9_DIOCR</name>
<reference evidence="2" key="1">
    <citation type="submission" date="2025-08" db="UniProtKB">
        <authorList>
            <consortium name="RefSeq"/>
        </authorList>
    </citation>
    <scope>IDENTIFICATION</scope>
</reference>
<dbReference type="Proteomes" id="UP001515500">
    <property type="component" value="Chromosome 18"/>
</dbReference>